<keyword evidence="4" id="KW-0670">Pyruvate</keyword>
<protein>
    <submittedName>
        <fullName evidence="4">Indolepyruvate oxidoreductase</fullName>
    </submittedName>
</protein>
<proteinExistence type="predicted"/>
<dbReference type="Gene3D" id="3.40.920.10">
    <property type="entry name" value="Pyruvate-ferredoxin oxidoreductase, PFOR, domain III"/>
    <property type="match status" value="1"/>
</dbReference>
<gene>
    <name evidence="4" type="primary">iorB_2</name>
    <name evidence="4" type="ORF">RSO01_83410</name>
</gene>
<name>A0A512NQE4_9HYPH</name>
<dbReference type="NCBIfam" id="NF006179">
    <property type="entry name" value="PRK08312.1"/>
    <property type="match status" value="1"/>
</dbReference>
<dbReference type="EMBL" id="BKAJ01000205">
    <property type="protein sequence ID" value="GEP61175.1"/>
    <property type="molecule type" value="Genomic_DNA"/>
</dbReference>
<dbReference type="InterPro" id="IPR002869">
    <property type="entry name" value="Pyrv_flavodox_OxRed_cen"/>
</dbReference>
<dbReference type="Proteomes" id="UP000321058">
    <property type="component" value="Unassembled WGS sequence"/>
</dbReference>
<feature type="domain" description="DUF6537" evidence="3">
    <location>
        <begin position="260"/>
        <end position="467"/>
    </location>
</feature>
<keyword evidence="1" id="KW-0560">Oxidoreductase</keyword>
<evidence type="ECO:0000313" key="5">
    <source>
        <dbReference type="Proteomes" id="UP000321058"/>
    </source>
</evidence>
<organism evidence="4 5">
    <name type="scientific">Reyranella soli</name>
    <dbReference type="NCBI Taxonomy" id="1230389"/>
    <lineage>
        <taxon>Bacteria</taxon>
        <taxon>Pseudomonadati</taxon>
        <taxon>Pseudomonadota</taxon>
        <taxon>Alphaproteobacteria</taxon>
        <taxon>Hyphomicrobiales</taxon>
        <taxon>Reyranellaceae</taxon>
        <taxon>Reyranella</taxon>
    </lineage>
</organism>
<sequence length="510" mass="55311">MDAVLSLPTLDTRRPTAIAVMAMGGQGGGVLVDWIVALIEGQGWLVQSTSVPGVAQRTGATIYYVEAIQSDGSGRRPVLSLMPVPGEVDIVIGAELMEAGRAMQRGLVSPDRTTLIASSHRAYAVSEKIASGDGAGDPVKVHEAARAASKQFLAFDMAAIAEQSESVISAALFGALAASGSLPFPRAAYEATIREKGVGVEASLRAFGRAYDAAVEELKSPSPTPQRSITRKEFPELKPLGDAGFDALVERARKLPESVHGMVAAGLARVVDFQDVAYGREYLDRVDAFAEFGAEALTSAAAKQIARAMAYDDVIRVADLKTRDSRFARIRAEVAARPDQIVYATEFMHPRMEEVCGTLPAGLGLWIETSPRVLGVLRRFVDHGRRVQTGTIGWFLTLYLLAGLRRFRRGTLRHRREQAHIEAWLERARTAARRDVALAVEILEARRLVKGYSDTHDAGEAKFSRLMAMAEKLEGRADAADWMRRLRQAALADAEGRALGDTIKTIESFL</sequence>
<dbReference type="GO" id="GO:0016903">
    <property type="term" value="F:oxidoreductase activity, acting on the aldehyde or oxo group of donors"/>
    <property type="evidence" value="ECO:0007669"/>
    <property type="project" value="InterPro"/>
</dbReference>
<keyword evidence="5" id="KW-1185">Reference proteome</keyword>
<evidence type="ECO:0000259" key="2">
    <source>
        <dbReference type="Pfam" id="PF01558"/>
    </source>
</evidence>
<dbReference type="OrthoDB" id="1490270at2"/>
<evidence type="ECO:0000256" key="1">
    <source>
        <dbReference type="ARBA" id="ARBA00023002"/>
    </source>
</evidence>
<dbReference type="InterPro" id="IPR019752">
    <property type="entry name" value="Pyrv/ketoisovalerate_OxRed_cat"/>
</dbReference>
<evidence type="ECO:0000313" key="4">
    <source>
        <dbReference type="EMBL" id="GEP61175.1"/>
    </source>
</evidence>
<evidence type="ECO:0000259" key="3">
    <source>
        <dbReference type="Pfam" id="PF20169"/>
    </source>
</evidence>
<reference evidence="4 5" key="1">
    <citation type="submission" date="2019-07" db="EMBL/GenBank/DDBJ databases">
        <title>Whole genome shotgun sequence of Reyranella soli NBRC 108950.</title>
        <authorList>
            <person name="Hosoyama A."/>
            <person name="Uohara A."/>
            <person name="Ohji S."/>
            <person name="Ichikawa N."/>
        </authorList>
    </citation>
    <scope>NUCLEOTIDE SEQUENCE [LARGE SCALE GENOMIC DNA]</scope>
    <source>
        <strain evidence="4 5">NBRC 108950</strain>
    </source>
</reference>
<dbReference type="RefSeq" id="WP_147156497.1">
    <property type="nucleotide sequence ID" value="NZ_BKAJ01000205.1"/>
</dbReference>
<comment type="caution">
    <text evidence="4">The sequence shown here is derived from an EMBL/GenBank/DDBJ whole genome shotgun (WGS) entry which is preliminary data.</text>
</comment>
<dbReference type="Pfam" id="PF01558">
    <property type="entry name" value="POR"/>
    <property type="match status" value="1"/>
</dbReference>
<dbReference type="InterPro" id="IPR046667">
    <property type="entry name" value="DUF6537"/>
</dbReference>
<feature type="domain" description="Pyruvate/ketoisovalerate oxidoreductase catalytic" evidence="2">
    <location>
        <begin position="24"/>
        <end position="212"/>
    </location>
</feature>
<dbReference type="Pfam" id="PF20169">
    <property type="entry name" value="DUF6537"/>
    <property type="match status" value="1"/>
</dbReference>
<accession>A0A512NQE4</accession>
<dbReference type="AlphaFoldDB" id="A0A512NQE4"/>